<keyword evidence="3" id="KW-1185">Reference proteome</keyword>
<dbReference type="PROSITE" id="PS50943">
    <property type="entry name" value="HTH_CROC1"/>
    <property type="match status" value="1"/>
</dbReference>
<organism evidence="2 3">
    <name type="scientific">Herbinix hemicellulosilytica</name>
    <dbReference type="NCBI Taxonomy" id="1564487"/>
    <lineage>
        <taxon>Bacteria</taxon>
        <taxon>Bacillati</taxon>
        <taxon>Bacillota</taxon>
        <taxon>Clostridia</taxon>
        <taxon>Lachnospirales</taxon>
        <taxon>Lachnospiraceae</taxon>
        <taxon>Herbinix</taxon>
    </lineage>
</organism>
<reference evidence="2 3" key="1">
    <citation type="submission" date="2015-06" db="EMBL/GenBank/DDBJ databases">
        <authorList>
            <person name="Wibberg Daniel"/>
        </authorList>
    </citation>
    <scope>NUCLEOTIDE SEQUENCE [LARGE SCALE GENOMIC DNA]</scope>
    <source>
        <strain evidence="2 3">T3/55T</strain>
    </source>
</reference>
<accession>A0A0H5SIK5</accession>
<dbReference type="OrthoDB" id="1653613at2"/>
<dbReference type="SUPFAM" id="SSF47413">
    <property type="entry name" value="lambda repressor-like DNA-binding domains"/>
    <property type="match status" value="1"/>
</dbReference>
<dbReference type="Pfam" id="PF13443">
    <property type="entry name" value="HTH_26"/>
    <property type="match status" value="1"/>
</dbReference>
<evidence type="ECO:0000313" key="3">
    <source>
        <dbReference type="Proteomes" id="UP000236497"/>
    </source>
</evidence>
<dbReference type="AlphaFoldDB" id="A0A0H5SIK5"/>
<dbReference type="InterPro" id="IPR001387">
    <property type="entry name" value="Cro/C1-type_HTH"/>
</dbReference>
<protein>
    <recommendedName>
        <fullName evidence="1">HTH cro/C1-type domain-containing protein</fullName>
    </recommendedName>
</protein>
<dbReference type="CDD" id="cd00093">
    <property type="entry name" value="HTH_XRE"/>
    <property type="match status" value="1"/>
</dbReference>
<proteinExistence type="predicted"/>
<dbReference type="SMART" id="SM00530">
    <property type="entry name" value="HTH_XRE"/>
    <property type="match status" value="1"/>
</dbReference>
<dbReference type="GO" id="GO:0003677">
    <property type="term" value="F:DNA binding"/>
    <property type="evidence" value="ECO:0007669"/>
    <property type="project" value="InterPro"/>
</dbReference>
<evidence type="ECO:0000259" key="1">
    <source>
        <dbReference type="PROSITE" id="PS50943"/>
    </source>
</evidence>
<dbReference type="EMBL" id="CVTD020000015">
    <property type="protein sequence ID" value="CRZ34621.1"/>
    <property type="molecule type" value="Genomic_DNA"/>
</dbReference>
<feature type="domain" description="HTH cro/C1-type" evidence="1">
    <location>
        <begin position="14"/>
        <end position="68"/>
    </location>
</feature>
<name>A0A0H5SIK5_HERHM</name>
<evidence type="ECO:0000313" key="2">
    <source>
        <dbReference type="EMBL" id="CRZ34621.1"/>
    </source>
</evidence>
<dbReference type="Gene3D" id="1.10.260.40">
    <property type="entry name" value="lambda repressor-like DNA-binding domains"/>
    <property type="match status" value="1"/>
</dbReference>
<dbReference type="RefSeq" id="WP_103202710.1">
    <property type="nucleotide sequence ID" value="NZ_CVTD020000015.1"/>
</dbReference>
<sequence>MSNDIQKAIFSRNLNYFLQLNRKSQKEVADTLGISLSTFNSWCTGAKIPRMDKIQKLADYFGIKKSDLIDDKTDSQTQGYYINEETRKIAQEIYENPALRILFDASRDAKPEDLLYVADLIKRLKAKENHLD</sequence>
<dbReference type="Proteomes" id="UP000236497">
    <property type="component" value="Unassembled WGS sequence"/>
</dbReference>
<gene>
    <name evidence="2" type="ORF">HHT355_1420</name>
</gene>
<dbReference type="InterPro" id="IPR010982">
    <property type="entry name" value="Lambda_DNA-bd_dom_sf"/>
</dbReference>